<evidence type="ECO:0000313" key="5">
    <source>
        <dbReference type="EMBL" id="KAF4473039.1"/>
    </source>
</evidence>
<organism evidence="5 6">
    <name type="scientific">Fusarium albosuccineum</name>
    <dbReference type="NCBI Taxonomy" id="1237068"/>
    <lineage>
        <taxon>Eukaryota</taxon>
        <taxon>Fungi</taxon>
        <taxon>Dikarya</taxon>
        <taxon>Ascomycota</taxon>
        <taxon>Pezizomycotina</taxon>
        <taxon>Sordariomycetes</taxon>
        <taxon>Hypocreomycetidae</taxon>
        <taxon>Hypocreales</taxon>
        <taxon>Nectriaceae</taxon>
        <taxon>Fusarium</taxon>
        <taxon>Fusarium decemcellulare species complex</taxon>
    </lineage>
</organism>
<dbReference type="EMBL" id="JAADYS010000007">
    <property type="protein sequence ID" value="KAF4473039.1"/>
    <property type="molecule type" value="Genomic_DNA"/>
</dbReference>
<name>A0A8H4LRC3_9HYPO</name>
<dbReference type="InterPro" id="IPR016169">
    <property type="entry name" value="FAD-bd_PCMH_sub2"/>
</dbReference>
<dbReference type="SUPFAM" id="SSF56176">
    <property type="entry name" value="FAD-binding/transporter-associated domain-like"/>
    <property type="match status" value="1"/>
</dbReference>
<reference evidence="5 6" key="1">
    <citation type="submission" date="2020-01" db="EMBL/GenBank/DDBJ databases">
        <title>Identification and distribution of gene clusters putatively required for synthesis of sphingolipid metabolism inhibitors in phylogenetically diverse species of the filamentous fungus Fusarium.</title>
        <authorList>
            <person name="Kim H.-S."/>
            <person name="Busman M."/>
            <person name="Brown D.W."/>
            <person name="Divon H."/>
            <person name="Uhlig S."/>
            <person name="Proctor R.H."/>
        </authorList>
    </citation>
    <scope>NUCLEOTIDE SEQUENCE [LARGE SCALE GENOMIC DNA]</scope>
    <source>
        <strain evidence="5 6">NRRL 20459</strain>
    </source>
</reference>
<keyword evidence="4" id="KW-0560">Oxidoreductase</keyword>
<evidence type="ECO:0000256" key="3">
    <source>
        <dbReference type="ARBA" id="ARBA00022827"/>
    </source>
</evidence>
<dbReference type="Gene3D" id="3.40.462.20">
    <property type="match status" value="1"/>
</dbReference>
<keyword evidence="2" id="KW-0285">Flavoprotein</keyword>
<dbReference type="AlphaFoldDB" id="A0A8H4LRC3"/>
<dbReference type="InterPro" id="IPR050416">
    <property type="entry name" value="FAD-linked_Oxidoreductase"/>
</dbReference>
<proteinExistence type="inferred from homology"/>
<keyword evidence="6" id="KW-1185">Reference proteome</keyword>
<evidence type="ECO:0000256" key="4">
    <source>
        <dbReference type="ARBA" id="ARBA00023002"/>
    </source>
</evidence>
<comment type="similarity">
    <text evidence="1">Belongs to the oxygen-dependent FAD-linked oxidoreductase family.</text>
</comment>
<accession>A0A8H4LRC3</accession>
<feature type="non-terminal residue" evidence="5">
    <location>
        <position position="1"/>
    </location>
</feature>
<evidence type="ECO:0000313" key="6">
    <source>
        <dbReference type="Proteomes" id="UP000554235"/>
    </source>
</evidence>
<dbReference type="Gene3D" id="3.30.465.10">
    <property type="match status" value="1"/>
</dbReference>
<dbReference type="InterPro" id="IPR036318">
    <property type="entry name" value="FAD-bd_PCMH-like_sf"/>
</dbReference>
<sequence length="186" mass="20520">ACDQVVDYQIVLADGRIVEANNDEHADLFLTLKGGSANFGIVNRFDFETLDETRLWGGMRVMSKSSTPEQIESLVQFTANIPNDIYSFYVVLWNYQPSLGDIAVTAMLANTKAEEKPAAMKKLLAIPAIMDTTKQTTLAQVAAESEQPYAGMHVSEAELNDYGDAQAKEWLAGVEEFAREKGTFVD</sequence>
<gene>
    <name evidence="5" type="ORF">FALBO_63</name>
</gene>
<dbReference type="OrthoDB" id="2151789at2759"/>
<evidence type="ECO:0000256" key="2">
    <source>
        <dbReference type="ARBA" id="ARBA00022630"/>
    </source>
</evidence>
<dbReference type="PANTHER" id="PTHR42973:SF53">
    <property type="entry name" value="FAD-BINDING PCMH-TYPE DOMAIN-CONTAINING PROTEIN-RELATED"/>
    <property type="match status" value="1"/>
</dbReference>
<dbReference type="GO" id="GO:0050660">
    <property type="term" value="F:flavin adenine dinucleotide binding"/>
    <property type="evidence" value="ECO:0007669"/>
    <property type="project" value="InterPro"/>
</dbReference>
<comment type="caution">
    <text evidence="5">The sequence shown here is derived from an EMBL/GenBank/DDBJ whole genome shotgun (WGS) entry which is preliminary data.</text>
</comment>
<protein>
    <submittedName>
        <fullName evidence="5">6-Hydroxy-D-Nicotine Oxidase</fullName>
    </submittedName>
</protein>
<dbReference type="PANTHER" id="PTHR42973">
    <property type="entry name" value="BINDING OXIDOREDUCTASE, PUTATIVE (AFU_ORTHOLOGUE AFUA_1G17690)-RELATED"/>
    <property type="match status" value="1"/>
</dbReference>
<keyword evidence="3" id="KW-0274">FAD</keyword>
<dbReference type="Proteomes" id="UP000554235">
    <property type="component" value="Unassembled WGS sequence"/>
</dbReference>
<evidence type="ECO:0000256" key="1">
    <source>
        <dbReference type="ARBA" id="ARBA00005466"/>
    </source>
</evidence>
<dbReference type="GO" id="GO:0016491">
    <property type="term" value="F:oxidoreductase activity"/>
    <property type="evidence" value="ECO:0007669"/>
    <property type="project" value="UniProtKB-KW"/>
</dbReference>